<reference evidence="2" key="1">
    <citation type="submission" date="2016-12" db="EMBL/GenBank/DDBJ databases">
        <title>The genomes of Aspergillus section Nigri reveals drivers in fungal speciation.</title>
        <authorList>
            <consortium name="DOE Joint Genome Institute"/>
            <person name="Vesth T.C."/>
            <person name="Nybo J."/>
            <person name="Theobald S."/>
            <person name="Brandl J."/>
            <person name="Frisvad J.C."/>
            <person name="Nielsen K.F."/>
            <person name="Lyhne E.K."/>
            <person name="Kogle M.E."/>
            <person name="Kuo A."/>
            <person name="Riley R."/>
            <person name="Clum A."/>
            <person name="Nolan M."/>
            <person name="Lipzen A."/>
            <person name="Salamov A."/>
            <person name="Henrissat B."/>
            <person name="Wiebenga A."/>
            <person name="De vries R.P."/>
            <person name="Grigoriev I.V."/>
            <person name="Mortensen U.H."/>
            <person name="Andersen M.R."/>
            <person name="Baker S.E."/>
        </authorList>
    </citation>
    <scope>NUCLEOTIDE SEQUENCE</scope>
    <source>
        <strain evidence="2">IBT 28561</strain>
    </source>
</reference>
<feature type="compositionally biased region" description="Polar residues" evidence="1">
    <location>
        <begin position="172"/>
        <end position="184"/>
    </location>
</feature>
<name>A0A2I1DEC1_ASPC2</name>
<evidence type="ECO:0000313" key="3">
    <source>
        <dbReference type="Proteomes" id="UP000234254"/>
    </source>
</evidence>
<feature type="region of interest" description="Disordered" evidence="1">
    <location>
        <begin position="162"/>
        <end position="184"/>
    </location>
</feature>
<evidence type="ECO:0000256" key="1">
    <source>
        <dbReference type="SAM" id="MobiDB-lite"/>
    </source>
</evidence>
<sequence>MPRGCPVGDMRLYPPLGIPAHCFFPTLDLRFVPLVETLTFFSSPRPGIYLYQHFLLFHSCQSLTPRRQGLVETGKIILAPFLHALTRCALFRRGKGMLWTVWFTSLVWHIEGSSCLSWNIWDSRDQVSRRHQGKGGITYVFRPAFINGPLLWNTYTITTTTTATTTHPSGHPTAQPSDSITSIS</sequence>
<proteinExistence type="predicted"/>
<dbReference type="GeneID" id="36540135"/>
<dbReference type="OrthoDB" id="10421230at2759"/>
<keyword evidence="3" id="KW-1185">Reference proteome</keyword>
<dbReference type="RefSeq" id="XP_024696822.1">
    <property type="nucleotide sequence ID" value="XM_024832614.1"/>
</dbReference>
<evidence type="ECO:0000313" key="2">
    <source>
        <dbReference type="EMBL" id="PKY08228.1"/>
    </source>
</evidence>
<protein>
    <submittedName>
        <fullName evidence="2">Uncharacterized protein</fullName>
    </submittedName>
</protein>
<gene>
    <name evidence="2" type="ORF">P168DRAFT_12018</name>
</gene>
<dbReference type="Proteomes" id="UP000234254">
    <property type="component" value="Unassembled WGS sequence"/>
</dbReference>
<organism evidence="2 3">
    <name type="scientific">Aspergillus campestris (strain IBT 28561)</name>
    <dbReference type="NCBI Taxonomy" id="1392248"/>
    <lineage>
        <taxon>Eukaryota</taxon>
        <taxon>Fungi</taxon>
        <taxon>Dikarya</taxon>
        <taxon>Ascomycota</taxon>
        <taxon>Pezizomycotina</taxon>
        <taxon>Eurotiomycetes</taxon>
        <taxon>Eurotiomycetidae</taxon>
        <taxon>Eurotiales</taxon>
        <taxon>Aspergillaceae</taxon>
        <taxon>Aspergillus</taxon>
        <taxon>Aspergillus subgen. Circumdati</taxon>
    </lineage>
</organism>
<dbReference type="EMBL" id="MSFM01000001">
    <property type="protein sequence ID" value="PKY08228.1"/>
    <property type="molecule type" value="Genomic_DNA"/>
</dbReference>
<accession>A0A2I1DEC1</accession>
<dbReference type="AlphaFoldDB" id="A0A2I1DEC1"/>
<comment type="caution">
    <text evidence="2">The sequence shown here is derived from an EMBL/GenBank/DDBJ whole genome shotgun (WGS) entry which is preliminary data.</text>
</comment>
<dbReference type="VEuPathDB" id="FungiDB:P168DRAFT_12018"/>